<dbReference type="PANTHER" id="PTHR11544">
    <property type="entry name" value="COLD SHOCK DOMAIN CONTAINING PROTEINS"/>
    <property type="match status" value="1"/>
</dbReference>
<reference evidence="15 16" key="3">
    <citation type="journal article" date="2019" name="Vet. Microbiol.">
        <title>Genetic characterization of susceptible and multi-drug resistant Mannheimia haemolytica isolated from high-risk stocker calves prior to and after antimicrobial metaphylaxis.</title>
        <authorList>
            <person name="Snyder E.R."/>
            <person name="Alvarez-Narvaez S."/>
            <person name="Credille B.C."/>
        </authorList>
    </citation>
    <scope>NUCLEOTIDE SEQUENCE [LARGE SCALE GENOMIC DNA]</scope>
    <source>
        <strain evidence="11 15">UGA-R5-128-1</strain>
        <strain evidence="10 16">UGA-R7-163-1</strain>
    </source>
</reference>
<evidence type="ECO:0000313" key="9">
    <source>
        <dbReference type="EMBL" id="STY65200.1"/>
    </source>
</evidence>
<evidence type="ECO:0000313" key="13">
    <source>
        <dbReference type="Proteomes" id="UP000254031"/>
    </source>
</evidence>
<dbReference type="EMBL" id="VAJB01000021">
    <property type="protein sequence ID" value="TRB73626.1"/>
    <property type="molecule type" value="Genomic_DNA"/>
</dbReference>
<dbReference type="PROSITE" id="PS00352">
    <property type="entry name" value="CSD_1"/>
    <property type="match status" value="1"/>
</dbReference>
<reference evidence="12" key="2">
    <citation type="submission" date="2018-12" db="EMBL/GenBank/DDBJ databases">
        <authorList>
            <consortium name="Pathogen Informatics"/>
        </authorList>
    </citation>
    <scope>NUCLEOTIDE SEQUENCE [LARGE SCALE GENOMIC DNA]</scope>
    <source>
        <strain evidence="12">NCTC10643</strain>
    </source>
</reference>
<dbReference type="KEGG" id="mhay:VK67_07645"/>
<comment type="subcellular location">
    <subcellularLocation>
        <location evidence="1 5">Cytoplasm</location>
    </subcellularLocation>
</comment>
<dbReference type="GeneID" id="67369234"/>
<dbReference type="OrthoDB" id="9810590at2"/>
<evidence type="ECO:0000313" key="14">
    <source>
        <dbReference type="Proteomes" id="UP000254802"/>
    </source>
</evidence>
<dbReference type="InterPro" id="IPR012340">
    <property type="entry name" value="NA-bd_OB-fold"/>
</dbReference>
<protein>
    <recommendedName>
        <fullName evidence="2">Cold shock-like protein CspD</fullName>
    </recommendedName>
</protein>
<dbReference type="Proteomes" id="UP000254802">
    <property type="component" value="Unassembled WGS sequence"/>
</dbReference>
<sequence length="72" mass="7940">MDIGIVKWFNNVKGFGFITSDVCEGDIFAHFSEIQAEGYRSLKVGQKVQFELVQGERGASASNITPISEKTL</sequence>
<evidence type="ECO:0000256" key="4">
    <source>
        <dbReference type="ARBA" id="ARBA00023125"/>
    </source>
</evidence>
<evidence type="ECO:0000256" key="3">
    <source>
        <dbReference type="ARBA" id="ARBA00022490"/>
    </source>
</evidence>
<name>A0A249A1H3_MANHA</name>
<dbReference type="RefSeq" id="WP_006250930.1">
    <property type="nucleotide sequence ID" value="NZ_CP011098.1"/>
</dbReference>
<dbReference type="PRINTS" id="PR00050">
    <property type="entry name" value="COLDSHOCK"/>
</dbReference>
<evidence type="ECO:0000313" key="16">
    <source>
        <dbReference type="Proteomes" id="UP000318394"/>
    </source>
</evidence>
<dbReference type="Proteomes" id="UP000254031">
    <property type="component" value="Unassembled WGS sequence"/>
</dbReference>
<evidence type="ECO:0000313" key="12">
    <source>
        <dbReference type="EMBL" id="VEI77575.1"/>
    </source>
</evidence>
<dbReference type="Proteomes" id="UP000271188">
    <property type="component" value="Chromosome"/>
</dbReference>
<dbReference type="KEGG" id="mhaq:WC39_07645"/>
<dbReference type="GO" id="GO:0005829">
    <property type="term" value="C:cytosol"/>
    <property type="evidence" value="ECO:0007669"/>
    <property type="project" value="UniProtKB-ARBA"/>
</dbReference>
<dbReference type="EMBL" id="VAJI01000017">
    <property type="protein sequence ID" value="TRB36663.1"/>
    <property type="molecule type" value="Genomic_DNA"/>
</dbReference>
<evidence type="ECO:0000256" key="2">
    <source>
        <dbReference type="ARBA" id="ARBA00022318"/>
    </source>
</evidence>
<dbReference type="NCBIfam" id="TIGR02381">
    <property type="entry name" value="cspD"/>
    <property type="match status" value="1"/>
</dbReference>
<evidence type="ECO:0000313" key="11">
    <source>
        <dbReference type="EMBL" id="TRB73626.1"/>
    </source>
</evidence>
<keyword evidence="16" id="KW-1185">Reference proteome</keyword>
<dbReference type="PIRSF" id="PIRSF002599">
    <property type="entry name" value="Cold_shock_A"/>
    <property type="match status" value="1"/>
</dbReference>
<dbReference type="Proteomes" id="UP000315164">
    <property type="component" value="Unassembled WGS sequence"/>
</dbReference>
<dbReference type="Pfam" id="PF00313">
    <property type="entry name" value="CSD"/>
    <property type="match status" value="1"/>
</dbReference>
<dbReference type="GO" id="GO:0003677">
    <property type="term" value="F:DNA binding"/>
    <property type="evidence" value="ECO:0007669"/>
    <property type="project" value="UniProtKB-KW"/>
</dbReference>
<evidence type="ECO:0000313" key="10">
    <source>
        <dbReference type="EMBL" id="TRB36663.1"/>
    </source>
</evidence>
<dbReference type="InterPro" id="IPR050181">
    <property type="entry name" value="Cold_shock_domain"/>
</dbReference>
<organism evidence="11 15">
    <name type="scientific">Mannheimia haemolytica</name>
    <name type="common">Pasteurella haemolytica</name>
    <dbReference type="NCBI Taxonomy" id="75985"/>
    <lineage>
        <taxon>Bacteria</taxon>
        <taxon>Pseudomonadati</taxon>
        <taxon>Pseudomonadota</taxon>
        <taxon>Gammaproteobacteria</taxon>
        <taxon>Pasteurellales</taxon>
        <taxon>Pasteurellaceae</taxon>
        <taxon>Mannheimia</taxon>
    </lineage>
</organism>
<dbReference type="EMBL" id="UGPL01000002">
    <property type="protein sequence ID" value="STY58615.1"/>
    <property type="molecule type" value="Genomic_DNA"/>
</dbReference>
<dbReference type="Gene3D" id="6.20.370.130">
    <property type="match status" value="1"/>
</dbReference>
<dbReference type="FunFam" id="2.40.50.140:FF:000006">
    <property type="entry name" value="Cold shock protein CspC"/>
    <property type="match status" value="1"/>
</dbReference>
<dbReference type="SMART" id="SM00357">
    <property type="entry name" value="CSP"/>
    <property type="match status" value="1"/>
</dbReference>
<dbReference type="InterPro" id="IPR012156">
    <property type="entry name" value="Cold_shock_CspA"/>
</dbReference>
<evidence type="ECO:0000313" key="15">
    <source>
        <dbReference type="Proteomes" id="UP000315164"/>
    </source>
</evidence>
<accession>A0A249A1H3</accession>
<evidence type="ECO:0000256" key="5">
    <source>
        <dbReference type="RuleBase" id="RU000408"/>
    </source>
</evidence>
<evidence type="ECO:0000313" key="7">
    <source>
        <dbReference type="EMBL" id="STY58615.1"/>
    </source>
</evidence>
<dbReference type="Proteomes" id="UP000318394">
    <property type="component" value="Unassembled WGS sequence"/>
</dbReference>
<dbReference type="CDD" id="cd04458">
    <property type="entry name" value="CSP_CDS"/>
    <property type="match status" value="1"/>
</dbReference>
<dbReference type="EMBL" id="UGPL01000006">
    <property type="protein sequence ID" value="STY65200.1"/>
    <property type="molecule type" value="Genomic_DNA"/>
</dbReference>
<reference evidence="13 14" key="1">
    <citation type="submission" date="2018-06" db="EMBL/GenBank/DDBJ databases">
        <authorList>
            <consortium name="Pathogen Informatics"/>
            <person name="Doyle S."/>
        </authorList>
    </citation>
    <scope>NUCLEOTIDE SEQUENCE [LARGE SCALE GENOMIC DNA]</scope>
    <source>
        <strain evidence="8 14">NCTC10638</strain>
        <strain evidence="7 13">NCTC9380</strain>
    </source>
</reference>
<dbReference type="PROSITE" id="PS51857">
    <property type="entry name" value="CSD_2"/>
    <property type="match status" value="1"/>
</dbReference>
<evidence type="ECO:0000259" key="6">
    <source>
        <dbReference type="PROSITE" id="PS51857"/>
    </source>
</evidence>
<proteinExistence type="predicted"/>
<dbReference type="InterPro" id="IPR019844">
    <property type="entry name" value="CSD_CS"/>
</dbReference>
<dbReference type="InterPro" id="IPR002059">
    <property type="entry name" value="CSP_DNA-bd"/>
</dbReference>
<keyword evidence="4" id="KW-0238">DNA-binding</keyword>
<gene>
    <name evidence="11" type="primary">cspD</name>
    <name evidence="7" type="synonym">cspD_1</name>
    <name evidence="9" type="synonym">cspD_2</name>
    <name evidence="11" type="ORF">FEA53_09640</name>
    <name evidence="10" type="ORF">FEB89_08560</name>
    <name evidence="8" type="ORF">NCTC10638_03163</name>
    <name evidence="12" type="ORF">NCTC10643_01465</name>
    <name evidence="7" type="ORF">NCTC9380_00033</name>
    <name evidence="9" type="ORF">NCTC9380_00457</name>
</gene>
<feature type="domain" description="CSD" evidence="6">
    <location>
        <begin position="1"/>
        <end position="66"/>
    </location>
</feature>
<dbReference type="InterPro" id="IPR012751">
    <property type="entry name" value="CspD"/>
</dbReference>
<dbReference type="EMBL" id="LR134495">
    <property type="protein sequence ID" value="VEI77575.1"/>
    <property type="molecule type" value="Genomic_DNA"/>
</dbReference>
<dbReference type="GO" id="GO:0006355">
    <property type="term" value="P:regulation of DNA-templated transcription"/>
    <property type="evidence" value="ECO:0007669"/>
    <property type="project" value="InterPro"/>
</dbReference>
<evidence type="ECO:0000256" key="1">
    <source>
        <dbReference type="ARBA" id="ARBA00004496"/>
    </source>
</evidence>
<dbReference type="AlphaFoldDB" id="A0A249A1H3"/>
<dbReference type="Gene3D" id="2.40.50.140">
    <property type="entry name" value="Nucleic acid-binding proteins"/>
    <property type="match status" value="1"/>
</dbReference>
<dbReference type="InterPro" id="IPR011129">
    <property type="entry name" value="CSD"/>
</dbReference>
<keyword evidence="3" id="KW-0963">Cytoplasm</keyword>
<dbReference type="SUPFAM" id="SSF50249">
    <property type="entry name" value="Nucleic acid-binding proteins"/>
    <property type="match status" value="1"/>
</dbReference>
<dbReference type="EMBL" id="UGPN01000002">
    <property type="protein sequence ID" value="STY63990.1"/>
    <property type="molecule type" value="Genomic_DNA"/>
</dbReference>
<dbReference type="STRING" id="75985.WC39_07645"/>
<evidence type="ECO:0000313" key="8">
    <source>
        <dbReference type="EMBL" id="STY63990.1"/>
    </source>
</evidence>